<evidence type="ECO:0000313" key="12">
    <source>
        <dbReference type="Proteomes" id="UP000244248"/>
    </source>
</evidence>
<accession>A0A2T5MF53</accession>
<evidence type="ECO:0000256" key="4">
    <source>
        <dbReference type="ARBA" id="ARBA00022827"/>
    </source>
</evidence>
<dbReference type="PRINTS" id="PR00368">
    <property type="entry name" value="FADPNR"/>
</dbReference>
<evidence type="ECO:0000256" key="1">
    <source>
        <dbReference type="ARBA" id="ARBA00005272"/>
    </source>
</evidence>
<dbReference type="PANTHER" id="PTHR43706:SF47">
    <property type="entry name" value="EXTERNAL NADH-UBIQUINONE OXIDOREDUCTASE 1, MITOCHONDRIAL-RELATED"/>
    <property type="match status" value="1"/>
</dbReference>
<evidence type="ECO:0000259" key="10">
    <source>
        <dbReference type="Pfam" id="PF22366"/>
    </source>
</evidence>
<dbReference type="Gene3D" id="3.50.50.100">
    <property type="match status" value="1"/>
</dbReference>
<comment type="similarity">
    <text evidence="1">Belongs to the NADH dehydrogenase family.</text>
</comment>
<dbReference type="PRINTS" id="PR00411">
    <property type="entry name" value="PNDRDTASEI"/>
</dbReference>
<evidence type="ECO:0000259" key="9">
    <source>
        <dbReference type="Pfam" id="PF07992"/>
    </source>
</evidence>
<dbReference type="EMBL" id="QANS01000003">
    <property type="protein sequence ID" value="PTU31202.1"/>
    <property type="molecule type" value="Genomic_DNA"/>
</dbReference>
<dbReference type="GO" id="GO:0050136">
    <property type="term" value="F:NADH dehydrogenase (quinone) (non-electrogenic) activity"/>
    <property type="evidence" value="ECO:0007669"/>
    <property type="project" value="UniProtKB-EC"/>
</dbReference>
<dbReference type="PANTHER" id="PTHR43706">
    <property type="entry name" value="NADH DEHYDROGENASE"/>
    <property type="match status" value="1"/>
</dbReference>
<dbReference type="Proteomes" id="UP000244248">
    <property type="component" value="Unassembled WGS sequence"/>
</dbReference>
<proteinExistence type="inferred from homology"/>
<dbReference type="InterPro" id="IPR054585">
    <property type="entry name" value="NDH2-like_C"/>
</dbReference>
<dbReference type="EC" id="1.6.5.9" evidence="2"/>
<evidence type="ECO:0000256" key="6">
    <source>
        <dbReference type="ARBA" id="ARBA00023002"/>
    </source>
</evidence>
<evidence type="ECO:0000256" key="2">
    <source>
        <dbReference type="ARBA" id="ARBA00012637"/>
    </source>
</evidence>
<keyword evidence="6" id="KW-0560">Oxidoreductase</keyword>
<dbReference type="Pfam" id="PF07992">
    <property type="entry name" value="Pyr_redox_2"/>
    <property type="match status" value="1"/>
</dbReference>
<evidence type="ECO:0000313" key="11">
    <source>
        <dbReference type="EMBL" id="PTU31202.1"/>
    </source>
</evidence>
<dbReference type="Pfam" id="PF22366">
    <property type="entry name" value="NDH2_C"/>
    <property type="match status" value="1"/>
</dbReference>
<keyword evidence="5" id="KW-0809">Transit peptide</keyword>
<keyword evidence="7" id="KW-0520">NAD</keyword>
<dbReference type="InterPro" id="IPR045024">
    <property type="entry name" value="NDH-2"/>
</dbReference>
<evidence type="ECO:0000256" key="3">
    <source>
        <dbReference type="ARBA" id="ARBA00022630"/>
    </source>
</evidence>
<feature type="domain" description="External alternative NADH-ubiquinone oxidoreductase-like C-terminal" evidence="10">
    <location>
        <begin position="358"/>
        <end position="415"/>
    </location>
</feature>
<dbReference type="InterPro" id="IPR036188">
    <property type="entry name" value="FAD/NAD-bd_sf"/>
</dbReference>
<reference evidence="11 12" key="1">
    <citation type="submission" date="2018-04" db="EMBL/GenBank/DDBJ databases">
        <title>Novel species isolated from glacier.</title>
        <authorList>
            <person name="Liu Q."/>
            <person name="Xin Y.-H."/>
        </authorList>
    </citation>
    <scope>NUCLEOTIDE SEQUENCE [LARGE SCALE GENOMIC DNA]</scope>
    <source>
        <strain evidence="11 12">GT1R17</strain>
    </source>
</reference>
<dbReference type="RefSeq" id="WP_107939744.1">
    <property type="nucleotide sequence ID" value="NZ_QANS01000003.1"/>
</dbReference>
<feature type="domain" description="FAD/NAD(P)-binding" evidence="9">
    <location>
        <begin position="9"/>
        <end position="333"/>
    </location>
</feature>
<protein>
    <recommendedName>
        <fullName evidence="2">NADH:ubiquinone reductase (non-electrogenic)</fullName>
        <ecNumber evidence="2">1.6.5.9</ecNumber>
    </recommendedName>
</protein>
<evidence type="ECO:0000256" key="5">
    <source>
        <dbReference type="ARBA" id="ARBA00022946"/>
    </source>
</evidence>
<comment type="caution">
    <text evidence="11">The sequence shown here is derived from an EMBL/GenBank/DDBJ whole genome shotgun (WGS) entry which is preliminary data.</text>
</comment>
<keyword evidence="3" id="KW-0285">Flavoprotein</keyword>
<sequence>MNQPALSQHVVIVGGGFAGLHAAKRLGKAGCRVTLLDKRNFQLFQPLLYQVATGSLPPGDIAIPQRVVVRNYPSVRVIQATAYDLDPQARILKHEHGELSYDTLIVATGVKHSYFGKDQWKEFAPGLKTVEHAIQIRHKIFKAFELAEVTEDPIKRAQLMTFVIVGGGPTGVELAGAIGELAHKTMVKDFRAIDPRDAKVILVEGAKGVLPVYDESLRLAAKKSLEQLGVTVMTETMVEDISEGAVRIKRGDVSETIPTSTVLWAAGVTASAFGQIVADRTGAKRDRGGRVIVNADCAIPERDNIFVVGDLAKIVDATGRDVPGLAQGAMQAGQYVADLLLARANNKTIKSFKYRDMGSMAVIGMNHAVGDLKMFKVSGIIGWFLWAFVHVASLVGAEQRISVFMQWTWKYFTRRSGDRLITTNPTNTQRLRAERLDDGESKKSA</sequence>
<organism evidence="11 12">
    <name type="scientific">Stenotrophobium rhamnosiphilum</name>
    <dbReference type="NCBI Taxonomy" id="2029166"/>
    <lineage>
        <taxon>Bacteria</taxon>
        <taxon>Pseudomonadati</taxon>
        <taxon>Pseudomonadota</taxon>
        <taxon>Gammaproteobacteria</taxon>
        <taxon>Nevskiales</taxon>
        <taxon>Nevskiaceae</taxon>
        <taxon>Stenotrophobium</taxon>
    </lineage>
</organism>
<name>A0A2T5MF53_9GAMM</name>
<keyword evidence="4" id="KW-0274">FAD</keyword>
<evidence type="ECO:0000256" key="8">
    <source>
        <dbReference type="ARBA" id="ARBA00047599"/>
    </source>
</evidence>
<dbReference type="InterPro" id="IPR023753">
    <property type="entry name" value="FAD/NAD-binding_dom"/>
</dbReference>
<dbReference type="SUPFAM" id="SSF51905">
    <property type="entry name" value="FAD/NAD(P)-binding domain"/>
    <property type="match status" value="1"/>
</dbReference>
<evidence type="ECO:0000256" key="7">
    <source>
        <dbReference type="ARBA" id="ARBA00023027"/>
    </source>
</evidence>
<keyword evidence="12" id="KW-1185">Reference proteome</keyword>
<comment type="catalytic activity">
    <reaction evidence="8">
        <text>a quinone + NADH + H(+) = a quinol + NAD(+)</text>
        <dbReference type="Rhea" id="RHEA:46160"/>
        <dbReference type="ChEBI" id="CHEBI:15378"/>
        <dbReference type="ChEBI" id="CHEBI:24646"/>
        <dbReference type="ChEBI" id="CHEBI:57540"/>
        <dbReference type="ChEBI" id="CHEBI:57945"/>
        <dbReference type="ChEBI" id="CHEBI:132124"/>
        <dbReference type="EC" id="1.6.5.9"/>
    </reaction>
</comment>
<dbReference type="OrthoDB" id="9781621at2"/>
<gene>
    <name evidence="11" type="ORF">CJD38_07570</name>
</gene>
<dbReference type="AlphaFoldDB" id="A0A2T5MF53"/>